<protein>
    <submittedName>
        <fullName evidence="1">VanW family protein</fullName>
    </submittedName>
</protein>
<evidence type="ECO:0000313" key="2">
    <source>
        <dbReference type="Proteomes" id="UP001477672"/>
    </source>
</evidence>
<evidence type="ECO:0000313" key="1">
    <source>
        <dbReference type="EMBL" id="MEQ2520319.1"/>
    </source>
</evidence>
<dbReference type="PANTHER" id="PTHR35788">
    <property type="entry name" value="EXPORTED PROTEIN-RELATED"/>
    <property type="match status" value="1"/>
</dbReference>
<reference evidence="1 2" key="1">
    <citation type="submission" date="2024-03" db="EMBL/GenBank/DDBJ databases">
        <title>Human intestinal bacterial collection.</title>
        <authorList>
            <person name="Pauvert C."/>
            <person name="Hitch T.C.A."/>
            <person name="Clavel T."/>
        </authorList>
    </citation>
    <scope>NUCLEOTIDE SEQUENCE [LARGE SCALE GENOMIC DNA]</scope>
    <source>
        <strain evidence="1 2">CLA-JM-H11</strain>
    </source>
</reference>
<comment type="caution">
    <text evidence="1">The sequence shown here is derived from an EMBL/GenBank/DDBJ whole genome shotgun (WGS) entry which is preliminary data.</text>
</comment>
<gene>
    <name evidence="1" type="ORF">WMO24_07740</name>
</gene>
<dbReference type="InterPro" id="IPR007391">
    <property type="entry name" value="Vancomycin_resist_VanW"/>
</dbReference>
<accession>A0ABV1GEY1</accession>
<dbReference type="EMBL" id="JBBMFA010000085">
    <property type="protein sequence ID" value="MEQ2520319.1"/>
    <property type="molecule type" value="Genomic_DNA"/>
</dbReference>
<dbReference type="InterPro" id="IPR052913">
    <property type="entry name" value="Glycopeptide_resist_protein"/>
</dbReference>
<organism evidence="1 2">
    <name type="scientific">Ruthenibacterium intestinale</name>
    <dbReference type="NCBI Taxonomy" id="3133163"/>
    <lineage>
        <taxon>Bacteria</taxon>
        <taxon>Bacillati</taxon>
        <taxon>Bacillota</taxon>
        <taxon>Clostridia</taxon>
        <taxon>Eubacteriales</taxon>
        <taxon>Oscillospiraceae</taxon>
        <taxon>Ruthenibacterium</taxon>
    </lineage>
</organism>
<keyword evidence="2" id="KW-1185">Reference proteome</keyword>
<sequence>MNQDLRPRQRSQLRRAAGTAFYTAKRYVQWYTGGYRFAREQSADELPWRAASHHTPLLRKLKDVDMQYQYNKIINLRLACARLDGLLLKPGQTFSYWKCIGNPARRKGYVDGMVLYCGTFGPGVGGGLCQLSNLIYWMTLHTPLTVTERYRHSYDVFPDANRTQPFGSGATCVYPYRDLMVRNDTPDTWQLRVKVGDRDLEGEWRCTAAPRVEYEIVEREHRFAREYWGGFSRHNQLWRQCRDLTTGQQWEEYITENHALTMYAPFLDRAKQ</sequence>
<dbReference type="PANTHER" id="PTHR35788:SF1">
    <property type="entry name" value="EXPORTED PROTEIN"/>
    <property type="match status" value="1"/>
</dbReference>
<dbReference type="Pfam" id="PF04294">
    <property type="entry name" value="VanW"/>
    <property type="match status" value="1"/>
</dbReference>
<dbReference type="RefSeq" id="WP_349215809.1">
    <property type="nucleotide sequence ID" value="NZ_JBBMFA010000085.1"/>
</dbReference>
<proteinExistence type="predicted"/>
<dbReference type="Proteomes" id="UP001477672">
    <property type="component" value="Unassembled WGS sequence"/>
</dbReference>
<name>A0ABV1GEY1_9FIRM</name>